<name>A0A4C1ZKE0_EUMVA</name>
<accession>A0A4C1ZKE0</accession>
<dbReference type="AlphaFoldDB" id="A0A4C1ZKE0"/>
<dbReference type="EMBL" id="BGZK01001873">
    <property type="protein sequence ID" value="GBP87643.1"/>
    <property type="molecule type" value="Genomic_DNA"/>
</dbReference>
<keyword evidence="2" id="KW-1185">Reference proteome</keyword>
<dbReference type="Proteomes" id="UP000299102">
    <property type="component" value="Unassembled WGS sequence"/>
</dbReference>
<proteinExistence type="predicted"/>
<sequence>MPIFDTSVVNICEYRPRWRTVRTNYIELQDASCLFCRCRRSGDVRTDDLEWQVVRRRCRRRMADMSATGGRVRTSKNLYCGSRLVVKVVKVGYRDLFGLVHEGPNSYRSYGDAR</sequence>
<gene>
    <name evidence="1" type="ORF">EVAR_62701_1</name>
</gene>
<protein>
    <submittedName>
        <fullName evidence="1">Uncharacterized protein</fullName>
    </submittedName>
</protein>
<comment type="caution">
    <text evidence="1">The sequence shown here is derived from an EMBL/GenBank/DDBJ whole genome shotgun (WGS) entry which is preliminary data.</text>
</comment>
<organism evidence="1 2">
    <name type="scientific">Eumeta variegata</name>
    <name type="common">Bagworm moth</name>
    <name type="synonym">Eumeta japonica</name>
    <dbReference type="NCBI Taxonomy" id="151549"/>
    <lineage>
        <taxon>Eukaryota</taxon>
        <taxon>Metazoa</taxon>
        <taxon>Ecdysozoa</taxon>
        <taxon>Arthropoda</taxon>
        <taxon>Hexapoda</taxon>
        <taxon>Insecta</taxon>
        <taxon>Pterygota</taxon>
        <taxon>Neoptera</taxon>
        <taxon>Endopterygota</taxon>
        <taxon>Lepidoptera</taxon>
        <taxon>Glossata</taxon>
        <taxon>Ditrysia</taxon>
        <taxon>Tineoidea</taxon>
        <taxon>Psychidae</taxon>
        <taxon>Oiketicinae</taxon>
        <taxon>Eumeta</taxon>
    </lineage>
</organism>
<reference evidence="1 2" key="1">
    <citation type="journal article" date="2019" name="Commun. Biol.">
        <title>The bagworm genome reveals a unique fibroin gene that provides high tensile strength.</title>
        <authorList>
            <person name="Kono N."/>
            <person name="Nakamura H."/>
            <person name="Ohtoshi R."/>
            <person name="Tomita M."/>
            <person name="Numata K."/>
            <person name="Arakawa K."/>
        </authorList>
    </citation>
    <scope>NUCLEOTIDE SEQUENCE [LARGE SCALE GENOMIC DNA]</scope>
</reference>
<evidence type="ECO:0000313" key="2">
    <source>
        <dbReference type="Proteomes" id="UP000299102"/>
    </source>
</evidence>
<evidence type="ECO:0000313" key="1">
    <source>
        <dbReference type="EMBL" id="GBP87643.1"/>
    </source>
</evidence>